<protein>
    <submittedName>
        <fullName evidence="2">Uncharacterized protein</fullName>
    </submittedName>
</protein>
<accession>A0A835ZFX6</accession>
<dbReference type="AlphaFoldDB" id="A0A835ZFX6"/>
<dbReference type="Proteomes" id="UP000664859">
    <property type="component" value="Unassembled WGS sequence"/>
</dbReference>
<comment type="caution">
    <text evidence="2">The sequence shown here is derived from an EMBL/GenBank/DDBJ whole genome shotgun (WGS) entry which is preliminary data.</text>
</comment>
<sequence length="396" mass="41699">MAAAVRAPRLALLVLLGASLCLLGTSFIWTLGARRSSRQRPTRQCLDDRTISLLQQDAASPLFAAQPDRVLDLLQQKVLQKSGWPRGGGALYGAATATERELQQQPGPSAVRVESRRAAVQPVQQAAAQQQRAPVPAGVTSHTRASACNALQAPDSHDCRRRCPIGLVAVSGVRDLPLPLVAPHLWSHTALCAASALQAAAVTGVSPARITSRLTQALQKLERALLDVAQSYSAGPAAQRSAQEAVARAVSNVAAGGACSAGKDPAEPPSGGATPARRLRAAAGAAGREGGGPGKAEVGDCCRMSPRLISDASLAPASFRASPLMQEDSHVQRQTCKALQDNFDRQRAVYDGTIATLQSKLERQQGSVAVELRRGAERAEELAKQVIHAQYIHHRV</sequence>
<proteinExistence type="predicted"/>
<feature type="compositionally biased region" description="Low complexity" evidence="1">
    <location>
        <begin position="271"/>
        <end position="286"/>
    </location>
</feature>
<evidence type="ECO:0000256" key="1">
    <source>
        <dbReference type="SAM" id="MobiDB-lite"/>
    </source>
</evidence>
<name>A0A835ZFX6_9STRA</name>
<keyword evidence="3" id="KW-1185">Reference proteome</keyword>
<gene>
    <name evidence="2" type="ORF">JKP88DRAFT_251506</name>
</gene>
<evidence type="ECO:0000313" key="3">
    <source>
        <dbReference type="Proteomes" id="UP000664859"/>
    </source>
</evidence>
<dbReference type="EMBL" id="JAFCMP010000019">
    <property type="protein sequence ID" value="KAG5191519.1"/>
    <property type="molecule type" value="Genomic_DNA"/>
</dbReference>
<feature type="region of interest" description="Disordered" evidence="1">
    <location>
        <begin position="257"/>
        <end position="297"/>
    </location>
</feature>
<organism evidence="2 3">
    <name type="scientific">Tribonema minus</name>
    <dbReference type="NCBI Taxonomy" id="303371"/>
    <lineage>
        <taxon>Eukaryota</taxon>
        <taxon>Sar</taxon>
        <taxon>Stramenopiles</taxon>
        <taxon>Ochrophyta</taxon>
        <taxon>PX clade</taxon>
        <taxon>Xanthophyceae</taxon>
        <taxon>Tribonematales</taxon>
        <taxon>Tribonemataceae</taxon>
        <taxon>Tribonema</taxon>
    </lineage>
</organism>
<evidence type="ECO:0000313" key="2">
    <source>
        <dbReference type="EMBL" id="KAG5191519.1"/>
    </source>
</evidence>
<reference evidence="2" key="1">
    <citation type="submission" date="2021-02" db="EMBL/GenBank/DDBJ databases">
        <title>First Annotated Genome of the Yellow-green Alga Tribonema minus.</title>
        <authorList>
            <person name="Mahan K.M."/>
        </authorList>
    </citation>
    <scope>NUCLEOTIDE SEQUENCE</scope>
    <source>
        <strain evidence="2">UTEX B ZZ1240</strain>
    </source>
</reference>